<name>A0A2G9C230_9BURK</name>
<feature type="compositionally biased region" description="Low complexity" evidence="1">
    <location>
        <begin position="266"/>
        <end position="278"/>
    </location>
</feature>
<sequence>ACRAPELLTAGVVVQSCVVTVAGAAVETQVYMRPPREGKVEWMRIAFSQEEALLQRYGDGLKAISAKSNELWPTLRALAGDDRRRREEADRTATLERRAAAERAIRAAPGKGVADKDIAFLLWTWYQPSGESRVEQVHLLLKDGTGYQRLDLPPDELDLAGARRFQPERIIQWRRQGSDWQIRDLDDKDWRTVQGRPALPAEAGQRVDGTFTHSWYSILGGSSSQNRFHFHGDGQFEQSGRSVFGTGAMAAAAGVTGMATTSYSRGGSTGTSSVSAVGAGAGGGTKRRRNGADFTGRYRLERWAMVVERDNGEQQRVLFAFSGPERRSVFIKDTGYSK</sequence>
<keyword evidence="3" id="KW-1185">Reference proteome</keyword>
<evidence type="ECO:0000256" key="1">
    <source>
        <dbReference type="SAM" id="MobiDB-lite"/>
    </source>
</evidence>
<proteinExistence type="predicted"/>
<organism evidence="2 3">
    <name type="scientific">Roseateles chitinivorans</name>
    <dbReference type="NCBI Taxonomy" id="2917965"/>
    <lineage>
        <taxon>Bacteria</taxon>
        <taxon>Pseudomonadati</taxon>
        <taxon>Pseudomonadota</taxon>
        <taxon>Betaproteobacteria</taxon>
        <taxon>Burkholderiales</taxon>
        <taxon>Sphaerotilaceae</taxon>
        <taxon>Roseateles</taxon>
    </lineage>
</organism>
<dbReference type="AlphaFoldDB" id="A0A2G9C230"/>
<protein>
    <submittedName>
        <fullName evidence="2">Uncharacterized protein</fullName>
    </submittedName>
</protein>
<feature type="non-terminal residue" evidence="2">
    <location>
        <position position="1"/>
    </location>
</feature>
<reference evidence="2 3" key="1">
    <citation type="submission" date="2017-11" db="EMBL/GenBank/DDBJ databases">
        <title>Draft genome sequence of Mitsuaria sp. HWN-4.</title>
        <authorList>
            <person name="Gundlapally S.R."/>
        </authorList>
    </citation>
    <scope>NUCLEOTIDE SEQUENCE [LARGE SCALE GENOMIC DNA]</scope>
    <source>
        <strain evidence="2 3">HWN-4</strain>
    </source>
</reference>
<accession>A0A2G9C230</accession>
<evidence type="ECO:0000313" key="3">
    <source>
        <dbReference type="Proteomes" id="UP000231501"/>
    </source>
</evidence>
<comment type="caution">
    <text evidence="2">The sequence shown here is derived from an EMBL/GenBank/DDBJ whole genome shotgun (WGS) entry which is preliminary data.</text>
</comment>
<dbReference type="Proteomes" id="UP000231501">
    <property type="component" value="Unassembled WGS sequence"/>
</dbReference>
<dbReference type="RefSeq" id="WP_199174355.1">
    <property type="nucleotide sequence ID" value="NZ_PEOG01000140.1"/>
</dbReference>
<feature type="region of interest" description="Disordered" evidence="1">
    <location>
        <begin position="266"/>
        <end position="291"/>
    </location>
</feature>
<gene>
    <name evidence="2" type="ORF">CS062_24810</name>
</gene>
<evidence type="ECO:0000313" key="2">
    <source>
        <dbReference type="EMBL" id="PIM50473.1"/>
    </source>
</evidence>
<dbReference type="EMBL" id="PEOG01000140">
    <property type="protein sequence ID" value="PIM50473.1"/>
    <property type="molecule type" value="Genomic_DNA"/>
</dbReference>